<sequence>MLMFVGFYAKPSDDRAIFANKIFALIYKKYQGNFSSITFQNEARDLANDLEEYVRNIYECVDREIPMMAWVNLLEHGFDESAFDDEDEMTEQKWQQIIFDACKKYYE</sequence>
<dbReference type="Proteomes" id="UP000008731">
    <property type="component" value="Segment"/>
</dbReference>
<reference evidence="1 2" key="1">
    <citation type="journal article" date="2010" name="Virol. J.">
        <title>Genomes of the T4-related bacteriophages as windows on microbial genome evolution.</title>
        <authorList>
            <person name="Petrov V.M."/>
            <person name="Ratnayaka S."/>
            <person name="Nolan J.M."/>
            <person name="Miller E.S."/>
            <person name="Karam J.D."/>
        </authorList>
    </citation>
    <scope>NUCLEOTIDE SEQUENCE [LARGE SCALE GENOMIC DNA]</scope>
</reference>
<dbReference type="RefSeq" id="YP_004010212.1">
    <property type="nucleotide sequence ID" value="NC_014663.1"/>
</dbReference>
<dbReference type="OrthoDB" id="28725at10239"/>
<evidence type="ECO:0000313" key="1">
    <source>
        <dbReference type="EMBL" id="ADG59975.1"/>
    </source>
</evidence>
<dbReference type="KEGG" id="vg:9926509"/>
<protein>
    <submittedName>
        <fullName evidence="1">Uncharacterized protein</fullName>
    </submittedName>
</protein>
<accession>E5EPK9</accession>
<dbReference type="GeneID" id="9926509"/>
<name>E5EPK9_9CAUD</name>
<organism evidence="1 2">
    <name type="scientific">Acinetobacter phage Acj9</name>
    <dbReference type="NCBI Taxonomy" id="760939"/>
    <lineage>
        <taxon>Viruses</taxon>
        <taxon>Duplodnaviria</taxon>
        <taxon>Heunggongvirae</taxon>
        <taxon>Uroviricota</taxon>
        <taxon>Caudoviricetes</taxon>
        <taxon>Pantevenvirales</taxon>
        <taxon>Straboviridae</taxon>
        <taxon>Twarogvirinae</taxon>
        <taxon>Acajnonavirus</taxon>
        <taxon>Acajnonavirus acj9</taxon>
    </lineage>
</organism>
<keyword evidence="2" id="KW-1185">Reference proteome</keyword>
<proteinExistence type="predicted"/>
<evidence type="ECO:0000313" key="2">
    <source>
        <dbReference type="Proteomes" id="UP000008731"/>
    </source>
</evidence>
<gene>
    <name evidence="1" type="ORF">Acj9p075</name>
</gene>
<dbReference type="EMBL" id="HM004124">
    <property type="protein sequence ID" value="ADG59975.1"/>
    <property type="molecule type" value="Genomic_DNA"/>
</dbReference>